<evidence type="ECO:0000313" key="1">
    <source>
        <dbReference type="EMBL" id="MCL1123433.1"/>
    </source>
</evidence>
<protein>
    <recommendedName>
        <fullName evidence="3">Adenylate-forming enzyme</fullName>
    </recommendedName>
</protein>
<dbReference type="PANTHER" id="PTHR36932">
    <property type="entry name" value="CAPSULAR POLYSACCHARIDE BIOSYNTHESIS PROTEIN"/>
    <property type="match status" value="1"/>
</dbReference>
<gene>
    <name evidence="1" type="ORF">L2764_02785</name>
</gene>
<dbReference type="Proteomes" id="UP001203423">
    <property type="component" value="Unassembled WGS sequence"/>
</dbReference>
<reference evidence="1 2" key="1">
    <citation type="submission" date="2022-01" db="EMBL/GenBank/DDBJ databases">
        <title>Whole genome-based taxonomy of the Shewanellaceae.</title>
        <authorList>
            <person name="Martin-Rodriguez A.J."/>
        </authorList>
    </citation>
    <scope>NUCLEOTIDE SEQUENCE [LARGE SCALE GENOMIC DNA]</scope>
    <source>
        <strain evidence="1 2">DSM 17177</strain>
    </source>
</reference>
<accession>A0ABT0L6Y5</accession>
<sequence length="431" mass="49833">MMKHPLKRIKKIWAFVTGFIRAKHYQKTTRLALLKHQTQAFNTFKSQTLSQSSYYQDYLDSPLTAFPVINKKIHMENFDRINTAGLSREKALEIAITSENTRDFTPSYGQYAVGLSSGTSGHRGLFVSSEIERSEWAGYMMAKALPHYYRSQRIAFFLRANNQLYESTQSLFIQYRFFDLMTELKTHINALEQYNPSILIAPASVLRNLCLLKPNIQPKKIIAVAEVLEEHDKQKISTFFGQKVHQIYQCTEGFLGISCAQGNLHLNEDNIIIEKQWIDKAQQRFSPIVTDLRRTTQPIVRYLLDDVLVEDITPCPCGSSHTRIKSIEGRKDDVLQLKNEANENVDIYSDFIRNTIVANCQHIDEYRVIQTHSDTLTIECTPYSSDNTQAITAGLNVLFNRLNVRQPQYRFQPYTAPNKGEKRRRVIRTFK</sequence>
<dbReference type="EMBL" id="JAKIKS010000006">
    <property type="protein sequence ID" value="MCL1123433.1"/>
    <property type="molecule type" value="Genomic_DNA"/>
</dbReference>
<name>A0ABT0L6Y5_9GAMM</name>
<dbReference type="InterPro" id="IPR012685">
    <property type="entry name" value="CHP02304_F390_synth-rel"/>
</dbReference>
<dbReference type="Gene3D" id="3.40.50.12780">
    <property type="entry name" value="N-terminal domain of ligase-like"/>
    <property type="match status" value="1"/>
</dbReference>
<organism evidence="1 2">
    <name type="scientific">Shewanella surugensis</name>
    <dbReference type="NCBI Taxonomy" id="212020"/>
    <lineage>
        <taxon>Bacteria</taxon>
        <taxon>Pseudomonadati</taxon>
        <taxon>Pseudomonadota</taxon>
        <taxon>Gammaproteobacteria</taxon>
        <taxon>Alteromonadales</taxon>
        <taxon>Shewanellaceae</taxon>
        <taxon>Shewanella</taxon>
    </lineage>
</organism>
<evidence type="ECO:0000313" key="2">
    <source>
        <dbReference type="Proteomes" id="UP001203423"/>
    </source>
</evidence>
<keyword evidence="2" id="KW-1185">Reference proteome</keyword>
<dbReference type="PANTHER" id="PTHR36932:SF1">
    <property type="entry name" value="CAPSULAR POLYSACCHARIDE BIOSYNTHESIS PROTEIN"/>
    <property type="match status" value="1"/>
</dbReference>
<comment type="caution">
    <text evidence="1">The sequence shown here is derived from an EMBL/GenBank/DDBJ whole genome shotgun (WGS) entry which is preliminary data.</text>
</comment>
<dbReference type="RefSeq" id="WP_248938721.1">
    <property type="nucleotide sequence ID" value="NZ_JAKIKS010000006.1"/>
</dbReference>
<dbReference type="InterPro" id="IPR053158">
    <property type="entry name" value="CapK_Type1_Caps_Biosynth"/>
</dbReference>
<proteinExistence type="predicted"/>
<dbReference type="NCBIfam" id="TIGR02304">
    <property type="entry name" value="aden_form_hyp"/>
    <property type="match status" value="1"/>
</dbReference>
<evidence type="ECO:0008006" key="3">
    <source>
        <dbReference type="Google" id="ProtNLM"/>
    </source>
</evidence>
<dbReference type="InterPro" id="IPR042099">
    <property type="entry name" value="ANL_N_sf"/>
</dbReference>